<dbReference type="SUPFAM" id="SSF51126">
    <property type="entry name" value="Pectin lyase-like"/>
    <property type="match status" value="1"/>
</dbReference>
<accession>A0ABD6A8W0</accession>
<comment type="caution">
    <text evidence="1">The sequence shown here is derived from an EMBL/GenBank/DDBJ whole genome shotgun (WGS) entry which is preliminary data.</text>
</comment>
<sequence length="445" mass="48475">MPTPHNITFDRTLNAVNDLGWDPTGRTPINLEPYVQTGTLIEVPPGTYTVPTSQDVVARKDGISRFGIRGTGADRQDVAFRTAGSGSTYLLWLTGGRDLLLENYRILYGTRSQPGAIGHVLLPNDGLYVRKLQKNGFTPSTANGDRWFLFPAIKDAAGTGYIEDIRYWGPAEITGHAASRGFGGAFQNHAGTLYWRNLNIFNNPGDGAPYVGTHGTNRFEDCLWVNCAMAAARNGGSGSYVRNCRIHIDLNNQHPQNTGTYEAINGVYWDPQTSEEAGGRIENCTIRIEAPTNPNGAGYSGSSLPGFGIVIDSSGGDVYVERNDITVNADRVPALMAHAPEKRWDRAPADVDDWGIVVNDNDIRGSATLREGDGLRRAAIVLERRPGSGVTDVRVDWPQAAYAVALVPWRDEQTQAIIDDLEYDVRVAPIYDPANNADVGDLTEL</sequence>
<dbReference type="GeneID" id="79316291"/>
<dbReference type="AlphaFoldDB" id="A0ABD6A8W0"/>
<dbReference type="InterPro" id="IPR011050">
    <property type="entry name" value="Pectin_lyase_fold/virulence"/>
</dbReference>
<evidence type="ECO:0000313" key="2">
    <source>
        <dbReference type="Proteomes" id="UP001596547"/>
    </source>
</evidence>
<dbReference type="RefSeq" id="WP_276303688.1">
    <property type="nucleotide sequence ID" value="NZ_CP119992.1"/>
</dbReference>
<proteinExistence type="predicted"/>
<organism evidence="1 2">
    <name type="scientific">Halomarina halobia</name>
    <dbReference type="NCBI Taxonomy" id="3033386"/>
    <lineage>
        <taxon>Archaea</taxon>
        <taxon>Methanobacteriati</taxon>
        <taxon>Methanobacteriota</taxon>
        <taxon>Stenosarchaea group</taxon>
        <taxon>Halobacteria</taxon>
        <taxon>Halobacteriales</taxon>
        <taxon>Natronomonadaceae</taxon>
        <taxon>Halomarina</taxon>
    </lineage>
</organism>
<evidence type="ECO:0000313" key="1">
    <source>
        <dbReference type="EMBL" id="MFC7317054.1"/>
    </source>
</evidence>
<protein>
    <submittedName>
        <fullName evidence="1">Right-handed parallel beta-helix repeat-containing protein</fullName>
    </submittedName>
</protein>
<dbReference type="Proteomes" id="UP001596547">
    <property type="component" value="Unassembled WGS sequence"/>
</dbReference>
<gene>
    <name evidence="1" type="ORF">ACFQPE_09635</name>
</gene>
<reference evidence="1 2" key="1">
    <citation type="journal article" date="2019" name="Int. J. Syst. Evol. Microbiol.">
        <title>The Global Catalogue of Microorganisms (GCM) 10K type strain sequencing project: providing services to taxonomists for standard genome sequencing and annotation.</title>
        <authorList>
            <consortium name="The Broad Institute Genomics Platform"/>
            <consortium name="The Broad Institute Genome Sequencing Center for Infectious Disease"/>
            <person name="Wu L."/>
            <person name="Ma J."/>
        </authorList>
    </citation>
    <scope>NUCLEOTIDE SEQUENCE [LARGE SCALE GENOMIC DNA]</scope>
    <source>
        <strain evidence="1 2">PSR21</strain>
    </source>
</reference>
<dbReference type="EMBL" id="JBHTBF010000002">
    <property type="protein sequence ID" value="MFC7317054.1"/>
    <property type="molecule type" value="Genomic_DNA"/>
</dbReference>
<keyword evidence="2" id="KW-1185">Reference proteome</keyword>
<name>A0ABD6A8W0_9EURY</name>